<dbReference type="PROSITE" id="PS50158">
    <property type="entry name" value="ZF_CCHC"/>
    <property type="match status" value="1"/>
</dbReference>
<sequence length="730" mass="84009">MYGGGRYQGGGMGGYGNTGGYENRYGGNTVGVGYNGNTGGGTGGSMDGYMGGGSGGNSGRGGRQPSTCDTCGKPGHYSRECWMRRGRQDDNELEEIRQQHRTMTQERREAEEKRRVEEQRRLQEENERRREQDMVRRTEEIRLQLEAGLEEKWRQQTKQAVEAAAAAKAKAEEARARAEEAHAKAEEARARFEMSRIEKTRKCTHKVRETPASTSRKRARKYESEDMTSEDSEIEGDSTDSDEELRKMIERLKKEKRTRRSEKRERSKKREKITYEKTPIKTPEKKQSTTERGECSKGKRQTRRNREGMDDMLRNTNDIGAGFEEPWDEYNQSRGSPRTGGLRFDIPRGGDDTREEEPKTPMENGYKGLTAKCSREGIIDYCLSTQKILSSKKATMLRKVWQKKGIRYTRKPEIIDVLAREQVKLAYEGFAGLEAQGGEEERVEVNLGEDITGTEKRGTRSSVQTAPARIQWLTKYLVRSEITTNMLDLKEAGVYIVASPWSKKVYVGSTIRSTMQRWREHLSNADTEVIGSSPKLYRWMRHYGLGNFVIIPIRHANGEDDRAFERHLIQDFSPSLNTSNTNCREDGKTRSKRKGRRERKRLKTRRREKVKSTVTFEEENVNKRRVSLLMWLEEASKKEAKCERRVTFHKGETWADGWRKIKKRFGMTKVRLNGRLNKLAAVRVELQQGVTVVFVGITKTTTTTAIYIQELRWMLKKPFLFKGLVSRTTN</sequence>
<comment type="caution">
    <text evidence="4">The sequence shown here is derived from an EMBL/GenBank/DDBJ whole genome shotgun (WGS) entry which is preliminary data.</text>
</comment>
<feature type="domain" description="CCHC-type" evidence="3">
    <location>
        <begin position="68"/>
        <end position="81"/>
    </location>
</feature>
<keyword evidence="1" id="KW-0862">Zinc</keyword>
<gene>
    <name evidence="4" type="ORF">CBR_g39495</name>
</gene>
<evidence type="ECO:0000313" key="5">
    <source>
        <dbReference type="Proteomes" id="UP000265515"/>
    </source>
</evidence>
<dbReference type="STRING" id="69332.A0A388LRZ0"/>
<dbReference type="Gene3D" id="3.40.1440.10">
    <property type="entry name" value="GIY-YIG endonuclease"/>
    <property type="match status" value="1"/>
</dbReference>
<feature type="region of interest" description="Disordered" evidence="2">
    <location>
        <begin position="171"/>
        <end position="367"/>
    </location>
</feature>
<feature type="compositionally biased region" description="Gly residues" evidence="2">
    <location>
        <begin position="49"/>
        <end position="62"/>
    </location>
</feature>
<feature type="compositionally biased region" description="Acidic residues" evidence="2">
    <location>
        <begin position="225"/>
        <end position="243"/>
    </location>
</feature>
<dbReference type="SMART" id="SM00465">
    <property type="entry name" value="GIYc"/>
    <property type="match status" value="1"/>
</dbReference>
<keyword evidence="5" id="KW-1185">Reference proteome</keyword>
<feature type="region of interest" description="Disordered" evidence="2">
    <location>
        <begin position="575"/>
        <end position="609"/>
    </location>
</feature>
<keyword evidence="1" id="KW-0479">Metal-binding</keyword>
<dbReference type="SMART" id="SM00343">
    <property type="entry name" value="ZnF_C2HC"/>
    <property type="match status" value="1"/>
</dbReference>
<feature type="compositionally biased region" description="Basic residues" evidence="2">
    <location>
        <begin position="254"/>
        <end position="271"/>
    </location>
</feature>
<dbReference type="Proteomes" id="UP000265515">
    <property type="component" value="Unassembled WGS sequence"/>
</dbReference>
<dbReference type="Pfam" id="PF00098">
    <property type="entry name" value="zf-CCHC"/>
    <property type="match status" value="1"/>
</dbReference>
<dbReference type="GO" id="GO:0008270">
    <property type="term" value="F:zinc ion binding"/>
    <property type="evidence" value="ECO:0007669"/>
    <property type="project" value="UniProtKB-KW"/>
</dbReference>
<dbReference type="Gramene" id="GBG85031">
    <property type="protein sequence ID" value="GBG85031"/>
    <property type="gene ID" value="CBR_g39495"/>
</dbReference>
<accession>A0A388LRZ0</accession>
<dbReference type="GO" id="GO:0003676">
    <property type="term" value="F:nucleic acid binding"/>
    <property type="evidence" value="ECO:0007669"/>
    <property type="project" value="InterPro"/>
</dbReference>
<evidence type="ECO:0000256" key="2">
    <source>
        <dbReference type="SAM" id="MobiDB-lite"/>
    </source>
</evidence>
<dbReference type="Pfam" id="PF01541">
    <property type="entry name" value="GIY-YIG"/>
    <property type="match status" value="1"/>
</dbReference>
<feature type="compositionally biased region" description="Basic residues" evidence="2">
    <location>
        <begin position="590"/>
        <end position="609"/>
    </location>
</feature>
<evidence type="ECO:0000313" key="4">
    <source>
        <dbReference type="EMBL" id="GBG85031.1"/>
    </source>
</evidence>
<dbReference type="SUPFAM" id="SSF82771">
    <property type="entry name" value="GIY-YIG endonuclease"/>
    <property type="match status" value="1"/>
</dbReference>
<dbReference type="AlphaFoldDB" id="A0A388LRZ0"/>
<dbReference type="InterPro" id="IPR036875">
    <property type="entry name" value="Znf_CCHC_sf"/>
</dbReference>
<dbReference type="EMBL" id="BFEA01000501">
    <property type="protein sequence ID" value="GBG85031.1"/>
    <property type="molecule type" value="Genomic_DNA"/>
</dbReference>
<dbReference type="InterPro" id="IPR001878">
    <property type="entry name" value="Znf_CCHC"/>
</dbReference>
<dbReference type="SUPFAM" id="SSF57756">
    <property type="entry name" value="Retrovirus zinc finger-like domains"/>
    <property type="match status" value="1"/>
</dbReference>
<feature type="compositionally biased region" description="Basic and acidic residues" evidence="2">
    <location>
        <begin position="77"/>
        <end position="136"/>
    </location>
</feature>
<evidence type="ECO:0000256" key="1">
    <source>
        <dbReference type="PROSITE-ProRule" id="PRU00047"/>
    </source>
</evidence>
<name>A0A388LRZ0_CHABU</name>
<protein>
    <recommendedName>
        <fullName evidence="3">CCHC-type domain-containing protein</fullName>
    </recommendedName>
</protein>
<feature type="compositionally biased region" description="Basic and acidic residues" evidence="2">
    <location>
        <begin position="244"/>
        <end position="253"/>
    </location>
</feature>
<feature type="region of interest" description="Disordered" evidence="2">
    <location>
        <begin position="49"/>
        <end position="136"/>
    </location>
</feature>
<feature type="compositionally biased region" description="Basic and acidic residues" evidence="2">
    <location>
        <begin position="171"/>
        <end position="209"/>
    </location>
</feature>
<dbReference type="InterPro" id="IPR035901">
    <property type="entry name" value="GIY-YIG_endonuc_sf"/>
</dbReference>
<feature type="compositionally biased region" description="Basic and acidic residues" evidence="2">
    <location>
        <begin position="304"/>
        <end position="313"/>
    </location>
</feature>
<proteinExistence type="predicted"/>
<feature type="compositionally biased region" description="Basic and acidic residues" evidence="2">
    <location>
        <begin position="272"/>
        <end position="297"/>
    </location>
</feature>
<keyword evidence="1" id="KW-0863">Zinc-finger</keyword>
<reference evidence="4 5" key="1">
    <citation type="journal article" date="2018" name="Cell">
        <title>The Chara Genome: Secondary Complexity and Implications for Plant Terrestrialization.</title>
        <authorList>
            <person name="Nishiyama T."/>
            <person name="Sakayama H."/>
            <person name="Vries J.D."/>
            <person name="Buschmann H."/>
            <person name="Saint-Marcoux D."/>
            <person name="Ullrich K.K."/>
            <person name="Haas F.B."/>
            <person name="Vanderstraeten L."/>
            <person name="Becker D."/>
            <person name="Lang D."/>
            <person name="Vosolsobe S."/>
            <person name="Rombauts S."/>
            <person name="Wilhelmsson P.K.I."/>
            <person name="Janitza P."/>
            <person name="Kern R."/>
            <person name="Heyl A."/>
            <person name="Rumpler F."/>
            <person name="Villalobos L.I.A.C."/>
            <person name="Clay J.M."/>
            <person name="Skokan R."/>
            <person name="Toyoda A."/>
            <person name="Suzuki Y."/>
            <person name="Kagoshima H."/>
            <person name="Schijlen E."/>
            <person name="Tajeshwar N."/>
            <person name="Catarino B."/>
            <person name="Hetherington A.J."/>
            <person name="Saltykova A."/>
            <person name="Bonnot C."/>
            <person name="Breuninger H."/>
            <person name="Symeonidi A."/>
            <person name="Radhakrishnan G.V."/>
            <person name="Van Nieuwerburgh F."/>
            <person name="Deforce D."/>
            <person name="Chang C."/>
            <person name="Karol K.G."/>
            <person name="Hedrich R."/>
            <person name="Ulvskov P."/>
            <person name="Glockner G."/>
            <person name="Delwiche C.F."/>
            <person name="Petrasek J."/>
            <person name="Van de Peer Y."/>
            <person name="Friml J."/>
            <person name="Beilby M."/>
            <person name="Dolan L."/>
            <person name="Kohara Y."/>
            <person name="Sugano S."/>
            <person name="Fujiyama A."/>
            <person name="Delaux P.-M."/>
            <person name="Quint M."/>
            <person name="TheiBen G."/>
            <person name="Hagemann M."/>
            <person name="Harholt J."/>
            <person name="Dunand C."/>
            <person name="Zachgo S."/>
            <person name="Langdale J."/>
            <person name="Maumus F."/>
            <person name="Straeten D.V.D."/>
            <person name="Gould S.B."/>
            <person name="Rensing S.A."/>
        </authorList>
    </citation>
    <scope>NUCLEOTIDE SEQUENCE [LARGE SCALE GENOMIC DNA]</scope>
    <source>
        <strain evidence="4 5">S276</strain>
    </source>
</reference>
<feature type="compositionally biased region" description="Basic and acidic residues" evidence="2">
    <location>
        <begin position="345"/>
        <end position="360"/>
    </location>
</feature>
<organism evidence="4 5">
    <name type="scientific">Chara braunii</name>
    <name type="common">Braun's stonewort</name>
    <dbReference type="NCBI Taxonomy" id="69332"/>
    <lineage>
        <taxon>Eukaryota</taxon>
        <taxon>Viridiplantae</taxon>
        <taxon>Streptophyta</taxon>
        <taxon>Charophyceae</taxon>
        <taxon>Charales</taxon>
        <taxon>Characeae</taxon>
        <taxon>Chara</taxon>
    </lineage>
</organism>
<evidence type="ECO:0000259" key="3">
    <source>
        <dbReference type="PROSITE" id="PS50158"/>
    </source>
</evidence>
<dbReference type="InterPro" id="IPR000305">
    <property type="entry name" value="GIY-YIG_endonuc"/>
</dbReference>